<dbReference type="EMBL" id="JBEPTQ010000001">
    <property type="protein sequence ID" value="MET4716156.1"/>
    <property type="molecule type" value="Genomic_DNA"/>
</dbReference>
<proteinExistence type="predicted"/>
<comment type="caution">
    <text evidence="1">The sequence shown here is derived from an EMBL/GenBank/DDBJ whole genome shotgun (WGS) entry which is preliminary data.</text>
</comment>
<accession>A0ABV2RGV7</accession>
<protein>
    <submittedName>
        <fullName evidence="1">Uncharacterized protein</fullName>
    </submittedName>
</protein>
<name>A0ABV2RGV7_BRAJP</name>
<dbReference type="Proteomes" id="UP001549291">
    <property type="component" value="Unassembled WGS sequence"/>
</dbReference>
<sequence>MIISGLQTGNTRWLARHLQNTADNETIELAEVSGTVATDIDGALTEMDALCAGTRAKEGVYAAFQGLRKPPEAALDAITPLIAAGLAGLQQPFISGRFSIAEIYPTPGYGRSDPV</sequence>
<keyword evidence="2" id="KW-1185">Reference proteome</keyword>
<organism evidence="1 2">
    <name type="scientific">Bradyrhizobium japonicum</name>
    <dbReference type="NCBI Taxonomy" id="375"/>
    <lineage>
        <taxon>Bacteria</taxon>
        <taxon>Pseudomonadati</taxon>
        <taxon>Pseudomonadota</taxon>
        <taxon>Alphaproteobacteria</taxon>
        <taxon>Hyphomicrobiales</taxon>
        <taxon>Nitrobacteraceae</taxon>
        <taxon>Bradyrhizobium</taxon>
    </lineage>
</organism>
<dbReference type="RefSeq" id="WP_354269891.1">
    <property type="nucleotide sequence ID" value="NZ_JBEPTQ010000001.1"/>
</dbReference>
<reference evidence="1 2" key="1">
    <citation type="submission" date="2024-06" db="EMBL/GenBank/DDBJ databases">
        <title>Genomic Encyclopedia of Type Strains, Phase V (KMG-V): Genome sequencing to study the core and pangenomes of soil and plant-associated prokaryotes.</title>
        <authorList>
            <person name="Whitman W."/>
        </authorList>
    </citation>
    <scope>NUCLEOTIDE SEQUENCE [LARGE SCALE GENOMIC DNA]</scope>
    <source>
        <strain evidence="1 2">USDA 160</strain>
    </source>
</reference>
<evidence type="ECO:0000313" key="1">
    <source>
        <dbReference type="EMBL" id="MET4716156.1"/>
    </source>
</evidence>
<evidence type="ECO:0000313" key="2">
    <source>
        <dbReference type="Proteomes" id="UP001549291"/>
    </source>
</evidence>
<gene>
    <name evidence="1" type="ORF">ABIF63_000259</name>
</gene>